<dbReference type="AlphaFoldDB" id="A0A532UYW9"/>
<accession>A0A532UYW9</accession>
<protein>
    <recommendedName>
        <fullName evidence="2">Putative cysteine ligase BshC</fullName>
        <ecNumber evidence="2">6.-.-.-</ecNumber>
    </recommendedName>
</protein>
<evidence type="ECO:0000313" key="5">
    <source>
        <dbReference type="EMBL" id="TKJ40102.1"/>
    </source>
</evidence>
<dbReference type="EMBL" id="NJBN01000006">
    <property type="protein sequence ID" value="TKJ40102.1"/>
    <property type="molecule type" value="Genomic_DNA"/>
</dbReference>
<feature type="domain" description="Bacillithiol biosynthesis BshC C-terminal coiled-coil" evidence="4">
    <location>
        <begin position="382"/>
        <end position="540"/>
    </location>
</feature>
<organism evidence="5 6">
    <name type="scientific">candidate division LCP-89 bacterium B3_LCP</name>
    <dbReference type="NCBI Taxonomy" id="2012998"/>
    <lineage>
        <taxon>Bacteria</taxon>
        <taxon>Pseudomonadati</taxon>
        <taxon>Bacteria division LCP-89</taxon>
    </lineage>
</organism>
<evidence type="ECO:0000256" key="1">
    <source>
        <dbReference type="ARBA" id="ARBA00022598"/>
    </source>
</evidence>
<dbReference type="Proteomes" id="UP000319619">
    <property type="component" value="Unassembled WGS sequence"/>
</dbReference>
<dbReference type="InterPro" id="IPR055398">
    <property type="entry name" value="Rossmann-like_BshC"/>
</dbReference>
<proteinExistence type="inferred from homology"/>
<dbReference type="GO" id="GO:0016874">
    <property type="term" value="F:ligase activity"/>
    <property type="evidence" value="ECO:0007669"/>
    <property type="project" value="UniProtKB-UniRule"/>
</dbReference>
<dbReference type="EC" id="6.-.-.-" evidence="2"/>
<comment type="caution">
    <text evidence="5">The sequence shown here is derived from an EMBL/GenBank/DDBJ whole genome shotgun (WGS) entry which is preliminary data.</text>
</comment>
<dbReference type="InterPro" id="IPR055399">
    <property type="entry name" value="CC_BshC"/>
</dbReference>
<evidence type="ECO:0000256" key="2">
    <source>
        <dbReference type="HAMAP-Rule" id="MF_01867"/>
    </source>
</evidence>
<name>A0A532UYW9_UNCL8</name>
<dbReference type="PIRSF" id="PIRSF012535">
    <property type="entry name" value="UCP012535"/>
    <property type="match status" value="1"/>
</dbReference>
<evidence type="ECO:0000259" key="3">
    <source>
        <dbReference type="Pfam" id="PF10079"/>
    </source>
</evidence>
<gene>
    <name evidence="2 5" type="primary">bshC</name>
    <name evidence="5" type="ORF">CEE37_10220</name>
</gene>
<comment type="similarity">
    <text evidence="2">Belongs to the BshC family.</text>
</comment>
<evidence type="ECO:0000313" key="6">
    <source>
        <dbReference type="Proteomes" id="UP000319619"/>
    </source>
</evidence>
<dbReference type="Pfam" id="PF24850">
    <property type="entry name" value="CC_BshC"/>
    <property type="match status" value="1"/>
</dbReference>
<reference evidence="5 6" key="1">
    <citation type="submission" date="2017-06" db="EMBL/GenBank/DDBJ databases">
        <title>Novel microbial phyla capable of carbon fixation and sulfur reduction in deep-sea sediments.</title>
        <authorList>
            <person name="Huang J."/>
            <person name="Baker B."/>
            <person name="Wang Y."/>
        </authorList>
    </citation>
    <scope>NUCLEOTIDE SEQUENCE [LARGE SCALE GENOMIC DNA]</scope>
    <source>
        <strain evidence="5">B3_LCP</strain>
    </source>
</reference>
<dbReference type="NCBIfam" id="TIGR03998">
    <property type="entry name" value="thiol_BshC"/>
    <property type="match status" value="1"/>
</dbReference>
<dbReference type="HAMAP" id="MF_01867">
    <property type="entry name" value="BshC"/>
    <property type="match status" value="1"/>
</dbReference>
<feature type="domain" description="Bacillithiol biosynthesis BshC N-terminal Rossmann-like" evidence="3">
    <location>
        <begin position="11"/>
        <end position="379"/>
    </location>
</feature>
<evidence type="ECO:0000259" key="4">
    <source>
        <dbReference type="Pfam" id="PF24850"/>
    </source>
</evidence>
<sequence>MPKSISFRRLPAPNPIFWDYVDNFDKLRRFYNIDYQQPIEKWVSTAELTNSVKEDLVKGLLASAERWGSGAHVIDNIHKLSQPETLAVVTGQQAGLFGGPLFTYYKATGAVLWAKEIERVTGRPTVPVFWMETSDHDFYEINHIRLLDKEGEEITLSLTTPPKEKRRVVGSIAFNGEIEQLVHRLWNLLPANTNRGPLLEEIGSIYKPGETVGDAFARLLNAQFADDGLIVFDAECAQCKKAAIPLIDKILATSTDLNKKLTEITEGVQACGYPPQIQPQEDRLQLFAKVGDVRIPIDERGTLLFEDQQPDKVGIEELRRRAQEHPEQFLPKVSLRPIMQDYLFPTAAYIAGPSEIAYFAQLKPLYESLDVTMPAIIPRISITLIETRIKRILDKYHFTPEELKDGSQKLIRDHLENDPTNDLVSLFAQARKKWEEIDNDLSLGLMRIDPTLQHPLEKAVQRWQQGLNVLEEKARDALNRKNITTVNQIKKCCMHLLPGGHFQERRFSLLYYLVHHGSGLAEQIRSQVDIKLYRHQLVYLEKGAGQVSR</sequence>
<dbReference type="InterPro" id="IPR011199">
    <property type="entry name" value="Bacillithiol_biosynth_BshC"/>
</dbReference>
<dbReference type="Pfam" id="PF10079">
    <property type="entry name" value="Rossmann-like_BshC"/>
    <property type="match status" value="1"/>
</dbReference>
<keyword evidence="1 2" id="KW-0436">Ligase</keyword>